<keyword evidence="2" id="KW-1185">Reference proteome</keyword>
<sequence>MATHVTTVFTLTGPQDRLRQIAEERAYRTCALDQMTWEDDTTLVMTLESGIGTSFLDHGHGLSDEYPDVSIRGMEYFDCFDDPGFVKWQGGQLVYEADLITVFGILFPTDATKDWPGCSASFWHRSPPLSVAIAENCPHFDLMPLRQQAGPAPEWVETTDGFATLFLRLPSTPDAEDGVGVIFYPEIGRSTLLAGIDRFGGVARFRRQSYGQISAACPELRAVLRDRWKASEKKRRKARQERKVLRRKMKKEVSVRRRHAAILRDRLTRMIDEYPAARLSELLPFPQSANGLLGDGDCPLSD</sequence>
<organism evidence="1 2">
    <name type="scientific">Gluconobacter kondonii</name>
    <dbReference type="NCBI Taxonomy" id="941463"/>
    <lineage>
        <taxon>Bacteria</taxon>
        <taxon>Pseudomonadati</taxon>
        <taxon>Pseudomonadota</taxon>
        <taxon>Alphaproteobacteria</taxon>
        <taxon>Acetobacterales</taxon>
        <taxon>Acetobacteraceae</taxon>
        <taxon>Gluconobacter</taxon>
    </lineage>
</organism>
<dbReference type="EMBL" id="BSNV01000053">
    <property type="protein sequence ID" value="GLQ67394.1"/>
    <property type="molecule type" value="Genomic_DNA"/>
</dbReference>
<name>A0ABQ5WXU9_9PROT</name>
<reference evidence="2" key="1">
    <citation type="journal article" date="2019" name="Int. J. Syst. Evol. Microbiol.">
        <title>The Global Catalogue of Microorganisms (GCM) 10K type strain sequencing project: providing services to taxonomists for standard genome sequencing and annotation.</title>
        <authorList>
            <consortium name="The Broad Institute Genomics Platform"/>
            <consortium name="The Broad Institute Genome Sequencing Center for Infectious Disease"/>
            <person name="Wu L."/>
            <person name="Ma J."/>
        </authorList>
    </citation>
    <scope>NUCLEOTIDE SEQUENCE [LARGE SCALE GENOMIC DNA]</scope>
    <source>
        <strain evidence="2">NBRC 3266</strain>
    </source>
</reference>
<gene>
    <name evidence="1" type="ORF">GCM10007870_29790</name>
</gene>
<dbReference type="RefSeq" id="WP_244901440.1">
    <property type="nucleotide sequence ID" value="NZ_BEWP01000011.1"/>
</dbReference>
<accession>A0ABQ5WXU9</accession>
<evidence type="ECO:0000313" key="1">
    <source>
        <dbReference type="EMBL" id="GLQ67394.1"/>
    </source>
</evidence>
<protein>
    <submittedName>
        <fullName evidence="1">Uncharacterized protein</fullName>
    </submittedName>
</protein>
<comment type="caution">
    <text evidence="1">The sequence shown here is derived from an EMBL/GenBank/DDBJ whole genome shotgun (WGS) entry which is preliminary data.</text>
</comment>
<dbReference type="Proteomes" id="UP001156629">
    <property type="component" value="Unassembled WGS sequence"/>
</dbReference>
<dbReference type="GeneID" id="76195433"/>
<evidence type="ECO:0000313" key="2">
    <source>
        <dbReference type="Proteomes" id="UP001156629"/>
    </source>
</evidence>
<proteinExistence type="predicted"/>